<sequence>MESKISCRDPELEESFSFSSFDVISCPGFFFSDNDDDEEDEEAYIEIALQHTPTSPHGEENYKTDNELDFRLSFSPLVHFPLLSSSSTTSFSSTPTSLGSSDIAHHDAISSLGLPAPSKISHAHATNNGKVQFPVVGRVLNMLLTALKGSSSKIGDESCRSHQNRQLPDTPVNGDLLQGSIIKTSKPSKVATAASNGSVMKFLVKFRSINFHSMLASVVKGRQLNSPGGSSQQKKRRSEAKPVQRNRGESTTNNKKSMGNEEKSRVLEINLDAIRGVLEAVTMNINRRKGKQTKSCPSSIKSSPTHGGVPTDQSKIYATENSVQAAIDHCKTSFGQTVDFHFRTPSNMN</sequence>
<name>A0A5J4ZK10_9ASTE</name>
<dbReference type="EMBL" id="CM018050">
    <property type="protein sequence ID" value="KAA8517607.1"/>
    <property type="molecule type" value="Genomic_DNA"/>
</dbReference>
<feature type="region of interest" description="Disordered" evidence="1">
    <location>
        <begin position="222"/>
        <end position="264"/>
    </location>
</feature>
<protein>
    <submittedName>
        <fullName evidence="2">Uncharacterized protein</fullName>
    </submittedName>
</protein>
<evidence type="ECO:0000313" key="3">
    <source>
        <dbReference type="Proteomes" id="UP000325577"/>
    </source>
</evidence>
<evidence type="ECO:0000313" key="2">
    <source>
        <dbReference type="EMBL" id="KAA8517607.1"/>
    </source>
</evidence>
<keyword evidence="3" id="KW-1185">Reference proteome</keyword>
<gene>
    <name evidence="2" type="ORF">F0562_015081</name>
</gene>
<feature type="compositionally biased region" description="Polar residues" evidence="1">
    <location>
        <begin position="293"/>
        <end position="313"/>
    </location>
</feature>
<dbReference type="AlphaFoldDB" id="A0A5J4ZK10"/>
<feature type="compositionally biased region" description="Basic and acidic residues" evidence="1">
    <location>
        <begin position="239"/>
        <end position="248"/>
    </location>
</feature>
<dbReference type="Proteomes" id="UP000325577">
    <property type="component" value="Linkage Group LG7"/>
</dbReference>
<organism evidence="2 3">
    <name type="scientific">Nyssa sinensis</name>
    <dbReference type="NCBI Taxonomy" id="561372"/>
    <lineage>
        <taxon>Eukaryota</taxon>
        <taxon>Viridiplantae</taxon>
        <taxon>Streptophyta</taxon>
        <taxon>Embryophyta</taxon>
        <taxon>Tracheophyta</taxon>
        <taxon>Spermatophyta</taxon>
        <taxon>Magnoliopsida</taxon>
        <taxon>eudicotyledons</taxon>
        <taxon>Gunneridae</taxon>
        <taxon>Pentapetalae</taxon>
        <taxon>asterids</taxon>
        <taxon>Cornales</taxon>
        <taxon>Nyssaceae</taxon>
        <taxon>Nyssa</taxon>
    </lineage>
</organism>
<reference evidence="2 3" key="1">
    <citation type="submission" date="2019-09" db="EMBL/GenBank/DDBJ databases">
        <title>A chromosome-level genome assembly of the Chinese tupelo Nyssa sinensis.</title>
        <authorList>
            <person name="Yang X."/>
            <person name="Kang M."/>
            <person name="Yang Y."/>
            <person name="Xiong H."/>
            <person name="Wang M."/>
            <person name="Zhang Z."/>
            <person name="Wang Z."/>
            <person name="Wu H."/>
            <person name="Ma T."/>
            <person name="Liu J."/>
            <person name="Xi Z."/>
        </authorList>
    </citation>
    <scope>NUCLEOTIDE SEQUENCE [LARGE SCALE GENOMIC DNA]</scope>
    <source>
        <strain evidence="2">J267</strain>
        <tissue evidence="2">Leaf</tissue>
    </source>
</reference>
<feature type="region of interest" description="Disordered" evidence="1">
    <location>
        <begin position="285"/>
        <end position="313"/>
    </location>
</feature>
<evidence type="ECO:0000256" key="1">
    <source>
        <dbReference type="SAM" id="MobiDB-lite"/>
    </source>
</evidence>
<proteinExistence type="predicted"/>
<dbReference type="OrthoDB" id="1884080at2759"/>
<feature type="region of interest" description="Disordered" evidence="1">
    <location>
        <begin position="152"/>
        <end position="174"/>
    </location>
</feature>
<feature type="compositionally biased region" description="Polar residues" evidence="1">
    <location>
        <begin position="223"/>
        <end position="232"/>
    </location>
</feature>
<accession>A0A5J4ZK10</accession>